<dbReference type="GO" id="GO:0016787">
    <property type="term" value="F:hydrolase activity"/>
    <property type="evidence" value="ECO:0007669"/>
    <property type="project" value="UniProtKB-KW"/>
</dbReference>
<dbReference type="Gene3D" id="3.40.50.1820">
    <property type="entry name" value="alpha/beta hydrolase"/>
    <property type="match status" value="1"/>
</dbReference>
<dbReference type="SUPFAM" id="SSF53474">
    <property type="entry name" value="alpha/beta-Hydrolases"/>
    <property type="match status" value="1"/>
</dbReference>
<dbReference type="InterPro" id="IPR022742">
    <property type="entry name" value="Hydrolase_4"/>
</dbReference>
<evidence type="ECO:0000313" key="3">
    <source>
        <dbReference type="Proteomes" id="UP001321861"/>
    </source>
</evidence>
<gene>
    <name evidence="2" type="ORF">XA3_21700</name>
</gene>
<feature type="domain" description="Serine aminopeptidase S33" evidence="1">
    <location>
        <begin position="90"/>
        <end position="214"/>
    </location>
</feature>
<name>A0AAU9D0D6_9LACO</name>
<dbReference type="RefSeq" id="WP_317635509.1">
    <property type="nucleotide sequence ID" value="NZ_AP026802.1"/>
</dbReference>
<organism evidence="2 3">
    <name type="scientific">Xylocopilactobacillus apicola</name>
    <dbReference type="NCBI Taxonomy" id="2932184"/>
    <lineage>
        <taxon>Bacteria</taxon>
        <taxon>Bacillati</taxon>
        <taxon>Bacillota</taxon>
        <taxon>Bacilli</taxon>
        <taxon>Lactobacillales</taxon>
        <taxon>Lactobacillaceae</taxon>
        <taxon>Xylocopilactobacillus</taxon>
    </lineage>
</organism>
<proteinExistence type="predicted"/>
<dbReference type="Proteomes" id="UP001321861">
    <property type="component" value="Chromosome"/>
</dbReference>
<protein>
    <submittedName>
        <fullName evidence="2">Alpha/beta hydrolase</fullName>
    </submittedName>
</protein>
<dbReference type="Pfam" id="PF12146">
    <property type="entry name" value="Hydrolase_4"/>
    <property type="match status" value="1"/>
</dbReference>
<keyword evidence="3" id="KW-1185">Reference proteome</keyword>
<reference evidence="2 3" key="1">
    <citation type="journal article" date="2023" name="Microbiol. Spectr.">
        <title>Symbiosis of Carpenter Bees with Uncharacterized Lactic Acid Bacteria Showing NAD Auxotrophy.</title>
        <authorList>
            <person name="Kawasaki S."/>
            <person name="Ozawa K."/>
            <person name="Mori T."/>
            <person name="Yamamoto A."/>
            <person name="Ito M."/>
            <person name="Ohkuma M."/>
            <person name="Sakamoto M."/>
            <person name="Matsutani M."/>
        </authorList>
    </citation>
    <scope>NUCLEOTIDE SEQUENCE [LARGE SCALE GENOMIC DNA]</scope>
    <source>
        <strain evidence="2 3">XA3</strain>
    </source>
</reference>
<sequence>MKKITKDLLIAAPIAVGGALYSASRLLYSYAFNRSDIVPEPGKDIIGYANDYYYYIDWLNEQKHAEHWRLVSKDKKEELNAVWVPAKHHSKFSVLISHGYKGNGVTMANLAQMYHFMGFNVLLPDSRGHGDTSDPYISFGWLDHYDALAWLNMMIKRVGPESKVFVHGVSMGGATALMLAGEDLPPQVKGIIDDCGYSSLNEELVYLARKVTKLPVEPVRRLMSKINKVRTGFSFDAVSSVKQLKKAKVPIFVIHGADDDYVPTYMAYQNYNAITTPKKIWIVPNAGHAMAFWVDPREYHKQVTSFIKSTL</sequence>
<dbReference type="InterPro" id="IPR009199">
    <property type="entry name" value="PhoPQ-act_pathogen-rel_PqaA"/>
</dbReference>
<dbReference type="InterPro" id="IPR029058">
    <property type="entry name" value="AB_hydrolase_fold"/>
</dbReference>
<dbReference type="PANTHER" id="PTHR43358:SF4">
    <property type="entry name" value="ALPHA_BETA HYDROLASE FOLD-1 DOMAIN-CONTAINING PROTEIN"/>
    <property type="match status" value="1"/>
</dbReference>
<dbReference type="AlphaFoldDB" id="A0AAU9D0D6"/>
<dbReference type="Pfam" id="PF10142">
    <property type="entry name" value="PhoPQ_related"/>
    <property type="match status" value="1"/>
</dbReference>
<evidence type="ECO:0000313" key="2">
    <source>
        <dbReference type="EMBL" id="BDR59729.1"/>
    </source>
</evidence>
<dbReference type="InterPro" id="IPR052920">
    <property type="entry name" value="DNA-binding_regulatory"/>
</dbReference>
<evidence type="ECO:0000259" key="1">
    <source>
        <dbReference type="Pfam" id="PF12146"/>
    </source>
</evidence>
<accession>A0AAU9D0D6</accession>
<dbReference type="PANTHER" id="PTHR43358">
    <property type="entry name" value="ALPHA/BETA-HYDROLASE"/>
    <property type="match status" value="1"/>
</dbReference>
<dbReference type="EMBL" id="AP026802">
    <property type="protein sequence ID" value="BDR59729.1"/>
    <property type="molecule type" value="Genomic_DNA"/>
</dbReference>
<dbReference type="KEGG" id="xap:XA3_21700"/>
<keyword evidence="2" id="KW-0378">Hydrolase</keyword>